<organism evidence="1 2">
    <name type="scientific">Daphnia pulex</name>
    <name type="common">Water flea</name>
    <dbReference type="NCBI Taxonomy" id="6669"/>
    <lineage>
        <taxon>Eukaryota</taxon>
        <taxon>Metazoa</taxon>
        <taxon>Ecdysozoa</taxon>
        <taxon>Arthropoda</taxon>
        <taxon>Crustacea</taxon>
        <taxon>Branchiopoda</taxon>
        <taxon>Diplostraca</taxon>
        <taxon>Cladocera</taxon>
        <taxon>Anomopoda</taxon>
        <taxon>Daphniidae</taxon>
        <taxon>Daphnia</taxon>
    </lineage>
</organism>
<proteinExistence type="predicted"/>
<dbReference type="AlphaFoldDB" id="E9HNM1"/>
<dbReference type="Proteomes" id="UP000000305">
    <property type="component" value="Unassembled WGS sequence"/>
</dbReference>
<name>E9HNM1_DAPPU</name>
<dbReference type="STRING" id="6669.E9HNM1"/>
<dbReference type="OrthoDB" id="4327074at2759"/>
<evidence type="ECO:0008006" key="3">
    <source>
        <dbReference type="Google" id="ProtNLM"/>
    </source>
</evidence>
<keyword evidence="2" id="KW-1185">Reference proteome</keyword>
<dbReference type="HOGENOM" id="CLU_2111307_0_0_1"/>
<dbReference type="EMBL" id="GL732697">
    <property type="protein sequence ID" value="EFX66660.1"/>
    <property type="molecule type" value="Genomic_DNA"/>
</dbReference>
<accession>E9HNM1</accession>
<evidence type="ECO:0000313" key="1">
    <source>
        <dbReference type="EMBL" id="EFX66660.1"/>
    </source>
</evidence>
<dbReference type="KEGG" id="dpx:DAPPUDRAFT_331850"/>
<evidence type="ECO:0000313" key="2">
    <source>
        <dbReference type="Proteomes" id="UP000000305"/>
    </source>
</evidence>
<reference evidence="1 2" key="1">
    <citation type="journal article" date="2011" name="Science">
        <title>The ecoresponsive genome of Daphnia pulex.</title>
        <authorList>
            <person name="Colbourne J.K."/>
            <person name="Pfrender M.E."/>
            <person name="Gilbert D."/>
            <person name="Thomas W.K."/>
            <person name="Tucker A."/>
            <person name="Oakley T.H."/>
            <person name="Tokishita S."/>
            <person name="Aerts A."/>
            <person name="Arnold G.J."/>
            <person name="Basu M.K."/>
            <person name="Bauer D.J."/>
            <person name="Caceres C.E."/>
            <person name="Carmel L."/>
            <person name="Casola C."/>
            <person name="Choi J.H."/>
            <person name="Detter J.C."/>
            <person name="Dong Q."/>
            <person name="Dusheyko S."/>
            <person name="Eads B.D."/>
            <person name="Frohlich T."/>
            <person name="Geiler-Samerotte K.A."/>
            <person name="Gerlach D."/>
            <person name="Hatcher P."/>
            <person name="Jogdeo S."/>
            <person name="Krijgsveld J."/>
            <person name="Kriventseva E.V."/>
            <person name="Kultz D."/>
            <person name="Laforsch C."/>
            <person name="Lindquist E."/>
            <person name="Lopez J."/>
            <person name="Manak J.R."/>
            <person name="Muller J."/>
            <person name="Pangilinan J."/>
            <person name="Patwardhan R.P."/>
            <person name="Pitluck S."/>
            <person name="Pritham E.J."/>
            <person name="Rechtsteiner A."/>
            <person name="Rho M."/>
            <person name="Rogozin I.B."/>
            <person name="Sakarya O."/>
            <person name="Salamov A."/>
            <person name="Schaack S."/>
            <person name="Shapiro H."/>
            <person name="Shiga Y."/>
            <person name="Skalitzky C."/>
            <person name="Smith Z."/>
            <person name="Souvorov A."/>
            <person name="Sung W."/>
            <person name="Tang Z."/>
            <person name="Tsuchiya D."/>
            <person name="Tu H."/>
            <person name="Vos H."/>
            <person name="Wang M."/>
            <person name="Wolf Y.I."/>
            <person name="Yamagata H."/>
            <person name="Yamada T."/>
            <person name="Ye Y."/>
            <person name="Shaw J.R."/>
            <person name="Andrews J."/>
            <person name="Crease T.J."/>
            <person name="Tang H."/>
            <person name="Lucas S.M."/>
            <person name="Robertson H.M."/>
            <person name="Bork P."/>
            <person name="Koonin E.V."/>
            <person name="Zdobnov E.M."/>
            <person name="Grigoriev I.V."/>
            <person name="Lynch M."/>
            <person name="Boore J.L."/>
        </authorList>
    </citation>
    <scope>NUCLEOTIDE SEQUENCE [LARGE SCALE GENOMIC DNA]</scope>
</reference>
<gene>
    <name evidence="1" type="ORF">DAPPUDRAFT_331850</name>
</gene>
<dbReference type="InParanoid" id="E9HNM1"/>
<sequence>MPSRWEVNEEAGKDWFSSFLRRNSRLSIRKPERTSQARAAAVNHVVIDQYFDDLYNLYEKNKFKAEEKSLTLTKQITQQWWTLKILLPTKELKLKFPGKAFPGTLIFPRVKVNLK</sequence>
<protein>
    <recommendedName>
        <fullName evidence="3">HTH CENPB-type domain-containing protein</fullName>
    </recommendedName>
</protein>